<evidence type="ECO:0000256" key="1">
    <source>
        <dbReference type="ARBA" id="ARBA00004167"/>
    </source>
</evidence>
<evidence type="ECO:0000256" key="5">
    <source>
        <dbReference type="SAM" id="Phobius"/>
    </source>
</evidence>
<organism evidence="7 8">
    <name type="scientific">Halanaerobium kushneri</name>
    <dbReference type="NCBI Taxonomy" id="56779"/>
    <lineage>
        <taxon>Bacteria</taxon>
        <taxon>Bacillati</taxon>
        <taxon>Bacillota</taxon>
        <taxon>Clostridia</taxon>
        <taxon>Halanaerobiales</taxon>
        <taxon>Halanaerobiaceae</taxon>
        <taxon>Halanaerobium</taxon>
    </lineage>
</organism>
<name>A0A1N6T011_9FIRM</name>
<dbReference type="OrthoDB" id="2109635at2"/>
<keyword evidence="3 5" id="KW-1133">Transmembrane helix</keyword>
<dbReference type="Proteomes" id="UP000185669">
    <property type="component" value="Unassembled WGS sequence"/>
</dbReference>
<accession>A0A1N6T011</accession>
<dbReference type="PANTHER" id="PTHR36985">
    <property type="entry name" value="TRANSLOCATION AND ASSEMBLY MODULE SUBUNIT TAMB"/>
    <property type="match status" value="1"/>
</dbReference>
<dbReference type="InterPro" id="IPR007452">
    <property type="entry name" value="TamB_C"/>
</dbReference>
<reference evidence="8" key="1">
    <citation type="submission" date="2017-01" db="EMBL/GenBank/DDBJ databases">
        <authorList>
            <person name="Varghese N."/>
            <person name="Submissions S."/>
        </authorList>
    </citation>
    <scope>NUCLEOTIDE SEQUENCE [LARGE SCALE GENOMIC DNA]</scope>
    <source>
        <strain evidence="8">ATCC 700103</strain>
    </source>
</reference>
<protein>
    <submittedName>
        <fullName evidence="7">Translocation and assembly module TamB</fullName>
    </submittedName>
</protein>
<evidence type="ECO:0000256" key="3">
    <source>
        <dbReference type="ARBA" id="ARBA00022989"/>
    </source>
</evidence>
<evidence type="ECO:0000313" key="8">
    <source>
        <dbReference type="Proteomes" id="UP000185669"/>
    </source>
</evidence>
<feature type="transmembrane region" description="Helical" evidence="5">
    <location>
        <begin position="7"/>
        <end position="28"/>
    </location>
</feature>
<dbReference type="RefSeq" id="WP_076544198.1">
    <property type="nucleotide sequence ID" value="NZ_FTNC01000004.1"/>
</dbReference>
<dbReference type="GO" id="GO:0005886">
    <property type="term" value="C:plasma membrane"/>
    <property type="evidence" value="ECO:0007669"/>
    <property type="project" value="InterPro"/>
</dbReference>
<keyword evidence="4 5" id="KW-0472">Membrane</keyword>
<keyword evidence="2 5" id="KW-0812">Transmembrane</keyword>
<keyword evidence="8" id="KW-1185">Reference proteome</keyword>
<gene>
    <name evidence="7" type="ORF">SAMN05421834_104185</name>
</gene>
<evidence type="ECO:0000259" key="6">
    <source>
        <dbReference type="Pfam" id="PF04357"/>
    </source>
</evidence>
<proteinExistence type="predicted"/>
<sequence length="1472" mass="164787">MDKQIKYLLGVLILLLISAYFLSLLSGLPQYFKDDIIAFLEERFKGEISFSSVSLWPLNRIRLNKFEFTSESGSSFKADALNLDYSLNFREDEIIQVEFIELLGAEIEVQSEFLNLNQNSSGTQNFRAVLNQDDFLRGLNLPDFLEDLRVNIRDSSLSLNTETLDLKLNDLQLGLAAKAGDVYDLNVSTALDLRQLKLSSGQSLNDINLSKVDLQFVRESSAASIYFNAQDLKLPEVVENLPLSSIDYQGLEIDLKTLSGLSSVRGELNFKDYGLQNYQSQLDLKNLELQSSYSSQSEQKESISLSAPALNIKISGPELSLAVIKNKIFWDQNPLDLSFKWNQNKDYKLKLRGKDFNYNYKFLTPYLETARLNFDFQLTAKENQIQSAAAEISASELRGDYLDLKQIELSAILDQKELFINRAKFLLNDQNQLDLRGSYNLAEKNYLLSAEAENFILTEDIMSGLNQIDYLRDGNYLNQIDKIKDRHLDFKINTAGIYNGIDELSTNGDLSLAFKSAAYGADFKIDSSFWYTDNRLFLNSLKLISDYGRLDLMGELDLDSQTMQLRYAARNLEPELLNEFLAEDLTVLSGLNTDLDFLEGSITNSFASPTVNIRLKMAELKYEDYLLDDLSLSAIYENDNLQINDFQAKIAQAAISASGELRHLSQLEEAELDLQLNSQNLYFQDIADFSSQNIPLSGEIQLQAALSGRLTDYDLNLQLAAASSILQLDGQEIEFSKLQAEIIRTNGDFVVKTLTAEQQNLQLSAGGSFNFKEGFDINLNISGFEPANYLSNYQFAAGKVEGSLSLKGKLRGEMDKAVFNFELDSENLSFANFNLELGDNSLTYRISENKVLVDQFNFTAGSGRYNINGQILDINSQPKSDLKIELLEIPARELTFKFVDFYPLASDLIFKGNIDFKSTGLDYQAQLDLRANSESGQGNLSLAGTVDDDFALEFKGSDVEVDFNSRQYDFNLNLKSLVDFSGSVEGSLKSPVVRVSHNLRELTVNNNPVEVVEGEILLESNRRFSVSESINYKSGGSLKLDGSYSMIDHQLNLSTNLESLPLGFLISFLGEDYSASGRINGSFRAEGSLESPALSGNLDLVAERLNLGLTDPIEDLSAKINLRDGSAVIESLNGSFADGNFRVSGDLNLLEQENAWDLNFSGQKLYFEYGSLAGDFDAELIFKGPLFNPVLAGDLLAYDFKIGIPFKWPASESEPGAFVPKINIDIRPGENVTVENENMEVMVQSGSLNLQFDSSLEESLAMEGRLRSEEGNFTYYNSRFKLENAEAVFTPVDENDIPSLSVNAITYAGGHEININLNGPANNMRISLSSDSDLTEEEILNLLSTRGALGSAIIGGEDIGIQNIIWQELMRVVNSFLQRGVISDLESDFETIFSLDRAEIDAFQYGLEREFAIYLGKNITDKLYLEYASFFNEEGRRGEISFQYKLTDPTVLKGTYFGDNEYQISIETEIEF</sequence>
<dbReference type="STRING" id="56779.SAMN05421834_104185"/>
<evidence type="ECO:0000256" key="4">
    <source>
        <dbReference type="ARBA" id="ARBA00023136"/>
    </source>
</evidence>
<dbReference type="GO" id="GO:0009306">
    <property type="term" value="P:protein secretion"/>
    <property type="evidence" value="ECO:0007669"/>
    <property type="project" value="InterPro"/>
</dbReference>
<dbReference type="EMBL" id="FTNC01000004">
    <property type="protein sequence ID" value="SIQ46446.1"/>
    <property type="molecule type" value="Genomic_DNA"/>
</dbReference>
<dbReference type="Pfam" id="PF04357">
    <property type="entry name" value="TamB"/>
    <property type="match status" value="1"/>
</dbReference>
<comment type="subcellular location">
    <subcellularLocation>
        <location evidence="1">Membrane</location>
        <topology evidence="1">Single-pass membrane protein</topology>
    </subcellularLocation>
</comment>
<evidence type="ECO:0000313" key="7">
    <source>
        <dbReference type="EMBL" id="SIQ46446.1"/>
    </source>
</evidence>
<feature type="domain" description="Translocation and assembly module TamB C-terminal" evidence="6">
    <location>
        <begin position="1132"/>
        <end position="1467"/>
    </location>
</feature>
<evidence type="ECO:0000256" key="2">
    <source>
        <dbReference type="ARBA" id="ARBA00022692"/>
    </source>
</evidence>
<dbReference type="PANTHER" id="PTHR36985:SF1">
    <property type="entry name" value="TRANSLOCATION AND ASSEMBLY MODULE SUBUNIT TAMB"/>
    <property type="match status" value="1"/>
</dbReference>